<dbReference type="InterPro" id="IPR051675">
    <property type="entry name" value="Endo/Exo/Phosphatase_dom_1"/>
</dbReference>
<protein>
    <recommendedName>
        <fullName evidence="3">Uncharacterized protein YbaV</fullName>
    </recommendedName>
</protein>
<organism evidence="4 5">
    <name type="scientific">Mannheimia succiniciproducens (strain KCTC 0769BP / MBEL55E)</name>
    <dbReference type="NCBI Taxonomy" id="221988"/>
    <lineage>
        <taxon>Bacteria</taxon>
        <taxon>Pseudomonadati</taxon>
        <taxon>Pseudomonadota</taxon>
        <taxon>Gammaproteobacteria</taxon>
        <taxon>Pasteurellales</taxon>
        <taxon>Pasteurellaceae</taxon>
        <taxon>Basfia</taxon>
    </lineage>
</organism>
<dbReference type="InterPro" id="IPR004509">
    <property type="entry name" value="Competence_ComEA_HhH"/>
</dbReference>
<evidence type="ECO:0000256" key="1">
    <source>
        <dbReference type="ARBA" id="ARBA00022729"/>
    </source>
</evidence>
<evidence type="ECO:0000313" key="5">
    <source>
        <dbReference type="Proteomes" id="UP000000607"/>
    </source>
</evidence>
<accession>Q65RQ5</accession>
<dbReference type="KEGG" id="msu:MS1748"/>
<dbReference type="SUPFAM" id="SSF47781">
    <property type="entry name" value="RuvA domain 2-like"/>
    <property type="match status" value="1"/>
</dbReference>
<dbReference type="FunFam" id="1.10.150.280:FF:000001">
    <property type="entry name" value="Competence protein ComEA helix-hairpin-helix repeat region"/>
    <property type="match status" value="1"/>
</dbReference>
<sequence>MTTLFLILCIGSKKYTVFLCMNRLFPESNVVATEQRYFNFKRESLMKLSVRKFLLSCLAAGSLLSAGTAFAADKVPASAETQAIKTSETAKPADNIGNTVNINTATAEEIKQTLIGIGAKKAEAIIQYREKHGNFTNVEQLLEIQGIGEATLDKNKDRIKL</sequence>
<dbReference type="InterPro" id="IPR010994">
    <property type="entry name" value="RuvA_2-like"/>
</dbReference>
<keyword evidence="1" id="KW-0732">Signal</keyword>
<dbReference type="PANTHER" id="PTHR21180">
    <property type="entry name" value="ENDONUCLEASE/EXONUCLEASE/PHOSPHATASE FAMILY DOMAIN-CONTAINING PROTEIN 1"/>
    <property type="match status" value="1"/>
</dbReference>
<dbReference type="NCBIfam" id="TIGR00426">
    <property type="entry name" value="competence protein ComEA helix-hairpin-helix repeat region"/>
    <property type="match status" value="1"/>
</dbReference>
<keyword evidence="2" id="KW-0677">Repeat</keyword>
<dbReference type="EMBL" id="AE016827">
    <property type="protein sequence ID" value="AAU38355.1"/>
    <property type="molecule type" value="Genomic_DNA"/>
</dbReference>
<evidence type="ECO:0000256" key="2">
    <source>
        <dbReference type="ARBA" id="ARBA00022737"/>
    </source>
</evidence>
<dbReference type="STRING" id="221988.MS1748"/>
<dbReference type="Pfam" id="PF12836">
    <property type="entry name" value="HHH_3"/>
    <property type="match status" value="1"/>
</dbReference>
<evidence type="ECO:0000256" key="3">
    <source>
        <dbReference type="ARBA" id="ARBA00070757"/>
    </source>
</evidence>
<dbReference type="HOGENOM" id="CLU_052011_3_1_6"/>
<dbReference type="Gene3D" id="1.10.150.280">
    <property type="entry name" value="AF1531-like domain"/>
    <property type="match status" value="1"/>
</dbReference>
<dbReference type="GO" id="GO:0015628">
    <property type="term" value="P:protein secretion by the type II secretion system"/>
    <property type="evidence" value="ECO:0007669"/>
    <property type="project" value="TreeGrafter"/>
</dbReference>
<dbReference type="Proteomes" id="UP000000607">
    <property type="component" value="Chromosome"/>
</dbReference>
<dbReference type="PANTHER" id="PTHR21180:SF32">
    <property type="entry name" value="ENDONUCLEASE_EXONUCLEASE_PHOSPHATASE FAMILY DOMAIN-CONTAINING PROTEIN 1"/>
    <property type="match status" value="1"/>
</dbReference>
<evidence type="ECO:0000313" key="4">
    <source>
        <dbReference type="EMBL" id="AAU38355.1"/>
    </source>
</evidence>
<keyword evidence="5" id="KW-1185">Reference proteome</keyword>
<proteinExistence type="predicted"/>
<name>Q65RQ5_MANSM</name>
<reference evidence="4 5" key="1">
    <citation type="journal article" date="2004" name="Nat. Biotechnol.">
        <title>The genome sequence of the capnophilic rumen bacterium Mannheimia succiniciproducens.</title>
        <authorList>
            <person name="Hong S.H."/>
            <person name="Kim J.S."/>
            <person name="Lee S.Y."/>
            <person name="In Y.H."/>
            <person name="Choi S.S."/>
            <person name="Rih J.-K."/>
            <person name="Kim C.H."/>
            <person name="Jeong H."/>
            <person name="Hur C.G."/>
            <person name="Kim J.J."/>
        </authorList>
    </citation>
    <scope>NUCLEOTIDE SEQUENCE [LARGE SCALE GENOMIC DNA]</scope>
    <source>
        <strain evidence="5">KCTC 0769BP / MBEL55E</strain>
    </source>
</reference>
<gene>
    <name evidence="4" type="primary">comEA</name>
    <name evidence="4" type="ordered locus">MS1748</name>
</gene>
<dbReference type="GO" id="GO:0015627">
    <property type="term" value="C:type II protein secretion system complex"/>
    <property type="evidence" value="ECO:0007669"/>
    <property type="project" value="TreeGrafter"/>
</dbReference>
<dbReference type="eggNOG" id="COG1555">
    <property type="taxonomic scope" value="Bacteria"/>
</dbReference>
<dbReference type="AlphaFoldDB" id="Q65RQ5"/>